<evidence type="ECO:0000256" key="12">
    <source>
        <dbReference type="SAM" id="MobiDB-lite"/>
    </source>
</evidence>
<evidence type="ECO:0000256" key="4">
    <source>
        <dbReference type="ARBA" id="ARBA00012748"/>
    </source>
</evidence>
<dbReference type="PANTHER" id="PTHR42885:SF2">
    <property type="entry name" value="HISTIDINOL-PHOSPHATE AMINOTRANSFERASE"/>
    <property type="match status" value="1"/>
</dbReference>
<sequence length="527" mass="58293">MPQEKRLFSSDSEEEDYKPAKKQAGTSKKVESSEDDSDMSDDVSSSEEEKKPKKKQPAKKTKEKTKEKKADVERNAEGDQIFPLSFKRRVTVKSFPNGGAAIDIREVYLDQSGEQRPGKGICLPLDQWKKLTAFLPDIEEAIAALPSKNMSTFDLTKVIRPNILALKPYRCARDDYSTGILLDANENAYGPALTTEHKGDLNRYPDPYQPQVKERILKLRGLPSTNNIFLGVGSDEVIDLLIRIACVPSKDKILITPPTYGMYSVCAQINDVQVVKSPLNVEDGAYQLDLDNLFASIKANPEIKLVYLCSPGNPTGTCLSHDSIRAVLESDYNGLVVVDEAYVDFVDKEEGSVATWVDQYPNLVVMQTLSKSFGLAGIRIGIAIGHPDLIQILNNTKAPYNISTPSALIAAEALSEEGIQTMHDYRKRLIAQRAVMIEKLAKINGTGRVLGGNDSNFVLVEILDANNKPSNDRALKVYSMMAETLSVVVRFRGMEYGCNGCLRITVGTEEENATMLDMLQKALNEIK</sequence>
<dbReference type="Gene3D" id="2.30.31.10">
    <property type="entry name" value="Transcriptional Coactivator Pc4, Chain A"/>
    <property type="match status" value="1"/>
</dbReference>
<feature type="domain" description="Transcriptional coactivator p15 (PC4) C-terminal" evidence="14">
    <location>
        <begin position="82"/>
        <end position="132"/>
    </location>
</feature>
<dbReference type="PANTHER" id="PTHR42885">
    <property type="entry name" value="HISTIDINOL-PHOSPHATE AMINOTRANSFERASE-RELATED"/>
    <property type="match status" value="1"/>
</dbReference>
<feature type="region of interest" description="Disordered" evidence="12">
    <location>
        <begin position="1"/>
        <end position="74"/>
    </location>
</feature>
<comment type="pathway">
    <text evidence="2">Amino-acid biosynthesis; L-histidine biosynthesis; L-histidine from 5-phospho-alpha-D-ribose 1-diphosphate: step 7/9.</text>
</comment>
<evidence type="ECO:0000256" key="8">
    <source>
        <dbReference type="ARBA" id="ARBA00022898"/>
    </source>
</evidence>
<dbReference type="InterPro" id="IPR003173">
    <property type="entry name" value="PC4_C"/>
</dbReference>
<dbReference type="GO" id="GO:0000105">
    <property type="term" value="P:L-histidine biosynthetic process"/>
    <property type="evidence" value="ECO:0007669"/>
    <property type="project" value="UniProtKB-KW"/>
</dbReference>
<evidence type="ECO:0000256" key="3">
    <source>
        <dbReference type="ARBA" id="ARBA00008392"/>
    </source>
</evidence>
<protein>
    <recommendedName>
        <fullName evidence="4">histidinol-phosphate transaminase</fullName>
        <ecNumber evidence="4">2.6.1.9</ecNumber>
    </recommendedName>
    <alternativeName>
        <fullName evidence="10">Imidazole acetol-phosphate transaminase</fullName>
    </alternativeName>
</protein>
<dbReference type="GO" id="GO:0003677">
    <property type="term" value="F:DNA binding"/>
    <property type="evidence" value="ECO:0007669"/>
    <property type="project" value="InterPro"/>
</dbReference>
<dbReference type="GO" id="GO:0006355">
    <property type="term" value="P:regulation of DNA-templated transcription"/>
    <property type="evidence" value="ECO:0007669"/>
    <property type="project" value="InterPro"/>
</dbReference>
<keyword evidence="16" id="KW-1185">Reference proteome</keyword>
<dbReference type="GO" id="GO:0004400">
    <property type="term" value="F:histidinol-phosphate transaminase activity"/>
    <property type="evidence" value="ECO:0007669"/>
    <property type="project" value="UniProtKB-EC"/>
</dbReference>
<gene>
    <name evidence="15" type="ORF">INT47_006641</name>
</gene>
<comment type="catalytic activity">
    <reaction evidence="11">
        <text>L-histidinol phosphate + 2-oxoglutarate = 3-(imidazol-4-yl)-2-oxopropyl phosphate + L-glutamate</text>
        <dbReference type="Rhea" id="RHEA:23744"/>
        <dbReference type="ChEBI" id="CHEBI:16810"/>
        <dbReference type="ChEBI" id="CHEBI:29985"/>
        <dbReference type="ChEBI" id="CHEBI:57766"/>
        <dbReference type="ChEBI" id="CHEBI:57980"/>
        <dbReference type="EC" id="2.6.1.9"/>
    </reaction>
</comment>
<evidence type="ECO:0000256" key="9">
    <source>
        <dbReference type="ARBA" id="ARBA00023102"/>
    </source>
</evidence>
<dbReference type="Proteomes" id="UP000603453">
    <property type="component" value="Unassembled WGS sequence"/>
</dbReference>
<dbReference type="Gene3D" id="3.90.1150.10">
    <property type="entry name" value="Aspartate Aminotransferase, domain 1"/>
    <property type="match status" value="1"/>
</dbReference>
<dbReference type="EMBL" id="JAEPRD010000227">
    <property type="protein sequence ID" value="KAG2193575.1"/>
    <property type="molecule type" value="Genomic_DNA"/>
</dbReference>
<evidence type="ECO:0000256" key="7">
    <source>
        <dbReference type="ARBA" id="ARBA00022679"/>
    </source>
</evidence>
<dbReference type="InterPro" id="IPR015421">
    <property type="entry name" value="PyrdxlP-dep_Trfase_major"/>
</dbReference>
<dbReference type="Gene3D" id="3.40.640.10">
    <property type="entry name" value="Type I PLP-dependent aspartate aminotransferase-like (Major domain)"/>
    <property type="match status" value="1"/>
</dbReference>
<dbReference type="NCBIfam" id="TIGR01141">
    <property type="entry name" value="hisC"/>
    <property type="match status" value="1"/>
</dbReference>
<feature type="compositionally biased region" description="Basic and acidic residues" evidence="12">
    <location>
        <begin position="64"/>
        <end position="74"/>
    </location>
</feature>
<evidence type="ECO:0000256" key="6">
    <source>
        <dbReference type="ARBA" id="ARBA00022605"/>
    </source>
</evidence>
<dbReference type="InterPro" id="IPR015422">
    <property type="entry name" value="PyrdxlP-dep_Trfase_small"/>
</dbReference>
<dbReference type="AlphaFoldDB" id="A0A8H7QKY1"/>
<feature type="compositionally biased region" description="Basic residues" evidence="12">
    <location>
        <begin position="52"/>
        <end position="63"/>
    </location>
</feature>
<dbReference type="SUPFAM" id="SSF53383">
    <property type="entry name" value="PLP-dependent transferases"/>
    <property type="match status" value="1"/>
</dbReference>
<evidence type="ECO:0000256" key="5">
    <source>
        <dbReference type="ARBA" id="ARBA00022576"/>
    </source>
</evidence>
<evidence type="ECO:0000256" key="2">
    <source>
        <dbReference type="ARBA" id="ARBA00005011"/>
    </source>
</evidence>
<dbReference type="EC" id="2.6.1.9" evidence="4"/>
<dbReference type="Pfam" id="PF00155">
    <property type="entry name" value="Aminotran_1_2"/>
    <property type="match status" value="1"/>
</dbReference>
<feature type="compositionally biased region" description="Acidic residues" evidence="12">
    <location>
        <begin position="33"/>
        <end position="46"/>
    </location>
</feature>
<evidence type="ECO:0000256" key="11">
    <source>
        <dbReference type="ARBA" id="ARBA00047481"/>
    </source>
</evidence>
<name>A0A8H7QKY1_9FUNG</name>
<keyword evidence="7" id="KW-0808">Transferase</keyword>
<dbReference type="InterPro" id="IPR015424">
    <property type="entry name" value="PyrdxlP-dep_Trfase"/>
</dbReference>
<dbReference type="CDD" id="cd00609">
    <property type="entry name" value="AAT_like"/>
    <property type="match status" value="1"/>
</dbReference>
<comment type="similarity">
    <text evidence="3">Belongs to the class-II pyridoxal-phosphate-dependent aminotransferase family.</text>
</comment>
<dbReference type="HAMAP" id="MF_01023">
    <property type="entry name" value="HisC_aminotrans_2"/>
    <property type="match status" value="1"/>
</dbReference>
<evidence type="ECO:0000313" key="16">
    <source>
        <dbReference type="Proteomes" id="UP000603453"/>
    </source>
</evidence>
<evidence type="ECO:0000259" key="13">
    <source>
        <dbReference type="Pfam" id="PF00155"/>
    </source>
</evidence>
<reference evidence="15" key="1">
    <citation type="submission" date="2020-12" db="EMBL/GenBank/DDBJ databases">
        <title>Metabolic potential, ecology and presence of endohyphal bacteria is reflected in genomic diversity of Mucoromycotina.</title>
        <authorList>
            <person name="Muszewska A."/>
            <person name="Okrasinska A."/>
            <person name="Steczkiewicz K."/>
            <person name="Drgas O."/>
            <person name="Orlowska M."/>
            <person name="Perlinska-Lenart U."/>
            <person name="Aleksandrzak-Piekarczyk T."/>
            <person name="Szatraj K."/>
            <person name="Zielenkiewicz U."/>
            <person name="Pilsyk S."/>
            <person name="Malc E."/>
            <person name="Mieczkowski P."/>
            <person name="Kruszewska J.S."/>
            <person name="Biernat P."/>
            <person name="Pawlowska J."/>
        </authorList>
    </citation>
    <scope>NUCLEOTIDE SEQUENCE</scope>
    <source>
        <strain evidence="15">WA0000017839</strain>
    </source>
</reference>
<evidence type="ECO:0000256" key="1">
    <source>
        <dbReference type="ARBA" id="ARBA00001933"/>
    </source>
</evidence>
<organism evidence="15 16">
    <name type="scientific">Mucor saturninus</name>
    <dbReference type="NCBI Taxonomy" id="64648"/>
    <lineage>
        <taxon>Eukaryota</taxon>
        <taxon>Fungi</taxon>
        <taxon>Fungi incertae sedis</taxon>
        <taxon>Mucoromycota</taxon>
        <taxon>Mucoromycotina</taxon>
        <taxon>Mucoromycetes</taxon>
        <taxon>Mucorales</taxon>
        <taxon>Mucorineae</taxon>
        <taxon>Mucoraceae</taxon>
        <taxon>Mucor</taxon>
    </lineage>
</organism>
<evidence type="ECO:0000313" key="15">
    <source>
        <dbReference type="EMBL" id="KAG2193575.1"/>
    </source>
</evidence>
<dbReference type="Pfam" id="PF02229">
    <property type="entry name" value="PC4"/>
    <property type="match status" value="1"/>
</dbReference>
<dbReference type="InterPro" id="IPR009044">
    <property type="entry name" value="ssDNA-bd_transcriptional_reg"/>
</dbReference>
<comment type="cofactor">
    <cofactor evidence="1">
        <name>pyridoxal 5'-phosphate</name>
        <dbReference type="ChEBI" id="CHEBI:597326"/>
    </cofactor>
</comment>
<dbReference type="PROSITE" id="PS00599">
    <property type="entry name" value="AA_TRANSFER_CLASS_2"/>
    <property type="match status" value="1"/>
</dbReference>
<comment type="caution">
    <text evidence="15">The sequence shown here is derived from an EMBL/GenBank/DDBJ whole genome shotgun (WGS) entry which is preliminary data.</text>
</comment>
<dbReference type="SUPFAM" id="SSF54447">
    <property type="entry name" value="ssDNA-binding transcriptional regulator domain"/>
    <property type="match status" value="1"/>
</dbReference>
<proteinExistence type="inferred from homology"/>
<accession>A0A8H7QKY1</accession>
<keyword evidence="6" id="KW-0028">Amino-acid biosynthesis</keyword>
<keyword evidence="8" id="KW-0663">Pyridoxal phosphate</keyword>
<dbReference type="GO" id="GO:0030170">
    <property type="term" value="F:pyridoxal phosphate binding"/>
    <property type="evidence" value="ECO:0007669"/>
    <property type="project" value="InterPro"/>
</dbReference>
<evidence type="ECO:0000259" key="14">
    <source>
        <dbReference type="Pfam" id="PF02229"/>
    </source>
</evidence>
<dbReference type="InterPro" id="IPR001917">
    <property type="entry name" value="Aminotrans_II_pyridoxalP_BS"/>
</dbReference>
<dbReference type="InterPro" id="IPR004839">
    <property type="entry name" value="Aminotransferase_I/II_large"/>
</dbReference>
<dbReference type="OrthoDB" id="2015537at2759"/>
<dbReference type="InterPro" id="IPR005861">
    <property type="entry name" value="HisP_aminotrans"/>
</dbReference>
<feature type="domain" description="Aminotransferase class I/classII large" evidence="13">
    <location>
        <begin position="182"/>
        <end position="517"/>
    </location>
</feature>
<keyword evidence="9" id="KW-0368">Histidine biosynthesis</keyword>
<keyword evidence="5" id="KW-0032">Aminotransferase</keyword>
<evidence type="ECO:0000256" key="10">
    <source>
        <dbReference type="ARBA" id="ARBA00030262"/>
    </source>
</evidence>